<dbReference type="Gene3D" id="2.60.120.10">
    <property type="entry name" value="Jelly Rolls"/>
    <property type="match status" value="1"/>
</dbReference>
<dbReference type="InterPro" id="IPR009327">
    <property type="entry name" value="Cupin_DUF985"/>
</dbReference>
<evidence type="ECO:0000313" key="3">
    <source>
        <dbReference type="Proteomes" id="UP000746690"/>
    </source>
</evidence>
<gene>
    <name evidence="2" type="ORF">HHX25_02725</name>
</gene>
<dbReference type="Proteomes" id="UP000746690">
    <property type="component" value="Unassembled WGS sequence"/>
</dbReference>
<evidence type="ECO:0000313" key="2">
    <source>
        <dbReference type="EMBL" id="NMH86410.1"/>
    </source>
</evidence>
<keyword evidence="3" id="KW-1185">Reference proteome</keyword>
<sequence length="167" mass="18952">MNDIKKIVDQLELLPHPEGGYFKEVYRSGGTINEENLGEDFSGQRNYATSIYFLLTSESFSAFHRIKQDEIWHFYKGAPIKIHIISNDGTYSFAIIGNEIESGQTPQFVVKAKDWFAAEVIGKGAYALVGCTVSPGFDFNDFELPKRDMLISRFPEHSNIITNFTRV</sequence>
<dbReference type="Pfam" id="PF06172">
    <property type="entry name" value="Cupin_5"/>
    <property type="match status" value="1"/>
</dbReference>
<feature type="domain" description="DUF985" evidence="1">
    <location>
        <begin position="6"/>
        <end position="144"/>
    </location>
</feature>
<dbReference type="InterPro" id="IPR011051">
    <property type="entry name" value="RmlC_Cupin_sf"/>
</dbReference>
<accession>A0ABX1RVM5</accession>
<protein>
    <submittedName>
        <fullName evidence="2">Cupin domain-containing protein</fullName>
    </submittedName>
</protein>
<organism evidence="2 3">
    <name type="scientific">Flavivirga algicola</name>
    <dbReference type="NCBI Taxonomy" id="2729136"/>
    <lineage>
        <taxon>Bacteria</taxon>
        <taxon>Pseudomonadati</taxon>
        <taxon>Bacteroidota</taxon>
        <taxon>Flavobacteriia</taxon>
        <taxon>Flavobacteriales</taxon>
        <taxon>Flavobacteriaceae</taxon>
        <taxon>Flavivirga</taxon>
    </lineage>
</organism>
<dbReference type="SUPFAM" id="SSF51182">
    <property type="entry name" value="RmlC-like cupins"/>
    <property type="match status" value="1"/>
</dbReference>
<reference evidence="2 3" key="1">
    <citation type="submission" date="2020-04" db="EMBL/GenBank/DDBJ databases">
        <title>A Flavivirga sp. nov.</title>
        <authorList>
            <person name="Sun X."/>
        </authorList>
    </citation>
    <scope>NUCLEOTIDE SEQUENCE [LARGE SCALE GENOMIC DNA]</scope>
    <source>
        <strain evidence="2 3">Y03</strain>
    </source>
</reference>
<dbReference type="CDD" id="cd06121">
    <property type="entry name" value="cupin_YML079wp"/>
    <property type="match status" value="1"/>
</dbReference>
<proteinExistence type="predicted"/>
<evidence type="ECO:0000259" key="1">
    <source>
        <dbReference type="Pfam" id="PF06172"/>
    </source>
</evidence>
<dbReference type="PANTHER" id="PTHR33387:SF3">
    <property type="entry name" value="DUF985 DOMAIN-CONTAINING PROTEIN"/>
    <property type="match status" value="1"/>
</dbReference>
<dbReference type="InterPro" id="IPR039935">
    <property type="entry name" value="YML079W-like"/>
</dbReference>
<dbReference type="RefSeq" id="WP_169669814.1">
    <property type="nucleotide sequence ID" value="NZ_JABBHF010000001.1"/>
</dbReference>
<name>A0ABX1RVM5_9FLAO</name>
<dbReference type="PANTHER" id="PTHR33387">
    <property type="entry name" value="RMLC-LIKE JELLY ROLL FOLD PROTEIN"/>
    <property type="match status" value="1"/>
</dbReference>
<dbReference type="InterPro" id="IPR014710">
    <property type="entry name" value="RmlC-like_jellyroll"/>
</dbReference>
<dbReference type="EMBL" id="JABBHF010000001">
    <property type="protein sequence ID" value="NMH86410.1"/>
    <property type="molecule type" value="Genomic_DNA"/>
</dbReference>
<comment type="caution">
    <text evidence="2">The sequence shown here is derived from an EMBL/GenBank/DDBJ whole genome shotgun (WGS) entry which is preliminary data.</text>
</comment>